<feature type="transmembrane region" description="Helical" evidence="1">
    <location>
        <begin position="125"/>
        <end position="147"/>
    </location>
</feature>
<feature type="transmembrane region" description="Helical" evidence="1">
    <location>
        <begin position="84"/>
        <end position="105"/>
    </location>
</feature>
<accession>A0ABX8BET6</accession>
<evidence type="ECO:0000313" key="3">
    <source>
        <dbReference type="Proteomes" id="UP000676079"/>
    </source>
</evidence>
<dbReference type="Proteomes" id="UP000676079">
    <property type="component" value="Chromosome"/>
</dbReference>
<keyword evidence="1" id="KW-0472">Membrane</keyword>
<keyword evidence="1" id="KW-0812">Transmembrane</keyword>
<protein>
    <submittedName>
        <fullName evidence="2">DUF2975 domain-containing protein</fullName>
    </submittedName>
</protein>
<proteinExistence type="predicted"/>
<evidence type="ECO:0000313" key="2">
    <source>
        <dbReference type="EMBL" id="QUX20761.1"/>
    </source>
</evidence>
<feature type="transmembrane region" description="Helical" evidence="1">
    <location>
        <begin position="7"/>
        <end position="27"/>
    </location>
</feature>
<sequence>MRSYITLVLRAGVAMAILTGLFGQIVVIPGVAASEVESFPPYAPYELPYVTLAVLGVACVQVALVAVWVLLAMVERDAIFTRRAFFWVDVIIGATLAASLITAGVTGHLLVDSNIPSPADGMELIGALGAAVVTTAGGVGFALLLILMRGLLRKAADLQSEMSEVV</sequence>
<dbReference type="RefSeq" id="WP_220561958.1">
    <property type="nucleotide sequence ID" value="NZ_CP074133.1"/>
</dbReference>
<dbReference type="Pfam" id="PF11188">
    <property type="entry name" value="DUF2975"/>
    <property type="match status" value="1"/>
</dbReference>
<name>A0ABX8BET6_9ACTN</name>
<reference evidence="2 3" key="1">
    <citation type="submission" date="2021-05" db="EMBL/GenBank/DDBJ databases">
        <title>Direct Submission.</title>
        <authorList>
            <person name="Li K."/>
            <person name="Gao J."/>
        </authorList>
    </citation>
    <scope>NUCLEOTIDE SEQUENCE [LARGE SCALE GENOMIC DNA]</scope>
    <source>
        <strain evidence="2 3">Mg02</strain>
    </source>
</reference>
<gene>
    <name evidence="2" type="ORF">KGD84_20010</name>
</gene>
<evidence type="ECO:0000256" key="1">
    <source>
        <dbReference type="SAM" id="Phobius"/>
    </source>
</evidence>
<feature type="transmembrane region" description="Helical" evidence="1">
    <location>
        <begin position="47"/>
        <end position="72"/>
    </location>
</feature>
<keyword evidence="3" id="KW-1185">Reference proteome</keyword>
<keyword evidence="1" id="KW-1133">Transmembrane helix</keyword>
<organism evidence="2 3">
    <name type="scientific">Nocardiopsis changdeensis</name>
    <dbReference type="NCBI Taxonomy" id="2831969"/>
    <lineage>
        <taxon>Bacteria</taxon>
        <taxon>Bacillati</taxon>
        <taxon>Actinomycetota</taxon>
        <taxon>Actinomycetes</taxon>
        <taxon>Streptosporangiales</taxon>
        <taxon>Nocardiopsidaceae</taxon>
        <taxon>Nocardiopsis</taxon>
    </lineage>
</organism>
<dbReference type="InterPro" id="IPR021354">
    <property type="entry name" value="DUF2975"/>
</dbReference>
<dbReference type="EMBL" id="CP074133">
    <property type="protein sequence ID" value="QUX20761.1"/>
    <property type="molecule type" value="Genomic_DNA"/>
</dbReference>